<gene>
    <name evidence="19" type="primary">dctB_1</name>
    <name evidence="19" type="ORF">BN961_00210</name>
</gene>
<evidence type="ECO:0000256" key="7">
    <source>
        <dbReference type="ARBA" id="ARBA00022679"/>
    </source>
</evidence>
<evidence type="ECO:0000256" key="1">
    <source>
        <dbReference type="ARBA" id="ARBA00000085"/>
    </source>
</evidence>
<dbReference type="PANTHER" id="PTHR43065:SF46">
    <property type="entry name" value="C4-DICARBOXYLATE TRANSPORT SENSOR PROTEIN DCTB"/>
    <property type="match status" value="1"/>
</dbReference>
<evidence type="ECO:0000256" key="15">
    <source>
        <dbReference type="ARBA" id="ARBA00059004"/>
    </source>
</evidence>
<dbReference type="Gene3D" id="3.30.450.20">
    <property type="entry name" value="PAS domain"/>
    <property type="match status" value="2"/>
</dbReference>
<evidence type="ECO:0000256" key="2">
    <source>
        <dbReference type="ARBA" id="ARBA00004429"/>
    </source>
</evidence>
<evidence type="ECO:0000256" key="14">
    <source>
        <dbReference type="ARBA" id="ARBA00023136"/>
    </source>
</evidence>
<dbReference type="PRINTS" id="PR00344">
    <property type="entry name" value="BCTRLSENSOR"/>
</dbReference>
<dbReference type="AlphaFoldDB" id="A0A090MME6"/>
<evidence type="ECO:0000256" key="5">
    <source>
        <dbReference type="ARBA" id="ARBA00022519"/>
    </source>
</evidence>
<keyword evidence="11" id="KW-0067">ATP-binding</keyword>
<dbReference type="InterPro" id="IPR029151">
    <property type="entry name" value="Sensor-like_sf"/>
</dbReference>
<evidence type="ECO:0000259" key="18">
    <source>
        <dbReference type="PROSITE" id="PS50109"/>
    </source>
</evidence>
<comment type="subcellular location">
    <subcellularLocation>
        <location evidence="2">Cell inner membrane</location>
        <topology evidence="2">Multi-pass membrane protein</topology>
    </subcellularLocation>
</comment>
<dbReference type="Gene3D" id="6.10.250.3020">
    <property type="match status" value="1"/>
</dbReference>
<keyword evidence="6" id="KW-0597">Phosphoprotein</keyword>
<evidence type="ECO:0000256" key="4">
    <source>
        <dbReference type="ARBA" id="ARBA00022475"/>
    </source>
</evidence>
<evidence type="ECO:0000313" key="19">
    <source>
        <dbReference type="EMBL" id="CEG06839.1"/>
    </source>
</evidence>
<dbReference type="PROSITE" id="PS50109">
    <property type="entry name" value="HIS_KIN"/>
    <property type="match status" value="1"/>
</dbReference>
<organism evidence="19 20">
    <name type="scientific">Afipia felis</name>
    <name type="common">Cat scratch disease bacillus</name>
    <dbReference type="NCBI Taxonomy" id="1035"/>
    <lineage>
        <taxon>Bacteria</taxon>
        <taxon>Pseudomonadati</taxon>
        <taxon>Pseudomonadota</taxon>
        <taxon>Alphaproteobacteria</taxon>
        <taxon>Hyphomicrobiales</taxon>
        <taxon>Nitrobacteraceae</taxon>
        <taxon>Afipia</taxon>
    </lineage>
</organism>
<dbReference type="SUPFAM" id="SSF47384">
    <property type="entry name" value="Homodimeric domain of signal transducing histidine kinase"/>
    <property type="match status" value="1"/>
</dbReference>
<reference evidence="19 20" key="1">
    <citation type="journal article" date="2014" name="Genome Announc.">
        <title>Genome Sequence of Afipia felis Strain 76713, Isolated in Hospital Water Using an Amoeba Co-Culture Procedure.</title>
        <authorList>
            <person name="Benamar S."/>
            <person name="La Scola B."/>
            <person name="Croce O."/>
        </authorList>
    </citation>
    <scope>NUCLEOTIDE SEQUENCE [LARGE SCALE GENOMIC DNA]</scope>
    <source>
        <strain evidence="19 20">76713</strain>
    </source>
</reference>
<evidence type="ECO:0000256" key="10">
    <source>
        <dbReference type="ARBA" id="ARBA00022777"/>
    </source>
</evidence>
<dbReference type="InterPro" id="IPR003594">
    <property type="entry name" value="HATPase_dom"/>
</dbReference>
<comment type="catalytic activity">
    <reaction evidence="1">
        <text>ATP + protein L-histidine = ADP + protein N-phospho-L-histidine.</text>
        <dbReference type="EC" id="2.7.13.3"/>
    </reaction>
</comment>
<keyword evidence="5" id="KW-0997">Cell inner membrane</keyword>
<dbReference type="InterPro" id="IPR005467">
    <property type="entry name" value="His_kinase_dom"/>
</dbReference>
<dbReference type="Gene3D" id="1.10.287.130">
    <property type="match status" value="1"/>
</dbReference>
<evidence type="ECO:0000256" key="16">
    <source>
        <dbReference type="ARBA" id="ARBA00073143"/>
    </source>
</evidence>
<dbReference type="InterPro" id="IPR036890">
    <property type="entry name" value="HATPase_C_sf"/>
</dbReference>
<dbReference type="PANTHER" id="PTHR43065">
    <property type="entry name" value="SENSOR HISTIDINE KINASE"/>
    <property type="match status" value="1"/>
</dbReference>
<keyword evidence="9" id="KW-0547">Nucleotide-binding</keyword>
<dbReference type="Pfam" id="PF00512">
    <property type="entry name" value="HisKA"/>
    <property type="match status" value="1"/>
</dbReference>
<dbReference type="OrthoDB" id="7568856at2"/>
<dbReference type="InterPro" id="IPR017055">
    <property type="entry name" value="Sig_transdc_His_kinase_DctB"/>
</dbReference>
<feature type="transmembrane region" description="Helical" evidence="17">
    <location>
        <begin position="311"/>
        <end position="330"/>
    </location>
</feature>
<keyword evidence="4" id="KW-1003">Cell membrane</keyword>
<dbReference type="InterPro" id="IPR004358">
    <property type="entry name" value="Sig_transdc_His_kin-like_C"/>
</dbReference>
<dbReference type="GO" id="GO:0005886">
    <property type="term" value="C:plasma membrane"/>
    <property type="evidence" value="ECO:0007669"/>
    <property type="project" value="UniProtKB-SubCell"/>
</dbReference>
<dbReference type="FunFam" id="1.10.287.130:FF:000049">
    <property type="entry name" value="C4-dicarboxylate transport sensor protein DctB"/>
    <property type="match status" value="1"/>
</dbReference>
<dbReference type="InterPro" id="IPR003661">
    <property type="entry name" value="HisK_dim/P_dom"/>
</dbReference>
<dbReference type="SUPFAM" id="SSF103190">
    <property type="entry name" value="Sensory domain-like"/>
    <property type="match status" value="1"/>
</dbReference>
<dbReference type="GO" id="GO:0000155">
    <property type="term" value="F:phosphorelay sensor kinase activity"/>
    <property type="evidence" value="ECO:0007669"/>
    <property type="project" value="InterPro"/>
</dbReference>
<keyword evidence="12 17" id="KW-1133">Transmembrane helix</keyword>
<keyword evidence="14 17" id="KW-0472">Membrane</keyword>
<dbReference type="EC" id="2.7.13.3" evidence="3"/>
<evidence type="ECO:0000256" key="17">
    <source>
        <dbReference type="SAM" id="Phobius"/>
    </source>
</evidence>
<dbReference type="InterPro" id="IPR033479">
    <property type="entry name" value="dCache_1"/>
</dbReference>
<evidence type="ECO:0000256" key="3">
    <source>
        <dbReference type="ARBA" id="ARBA00012438"/>
    </source>
</evidence>
<comment type="function">
    <text evidence="15">Member of the two-component regulatory system DctB/DctD involved in the transport of C4-dicarboxylates. DctB functions as a membrane-associated protein kinase that phosphorylates DctD in response to environmental signals.</text>
</comment>
<dbReference type="PIRSF" id="PIRSF036431">
    <property type="entry name" value="STHK_DctB"/>
    <property type="match status" value="1"/>
</dbReference>
<dbReference type="RefSeq" id="WP_009337537.1">
    <property type="nucleotide sequence ID" value="NZ_CCAZ020000001.1"/>
</dbReference>
<name>A0A090MME6_AFIFE</name>
<keyword evidence="10" id="KW-0418">Kinase</keyword>
<feature type="domain" description="Histidine kinase" evidence="18">
    <location>
        <begin position="404"/>
        <end position="616"/>
    </location>
</feature>
<feature type="transmembrane region" description="Helical" evidence="17">
    <location>
        <begin position="25"/>
        <end position="44"/>
    </location>
</feature>
<dbReference type="CDD" id="cd00082">
    <property type="entry name" value="HisKA"/>
    <property type="match status" value="1"/>
</dbReference>
<dbReference type="InterPro" id="IPR036097">
    <property type="entry name" value="HisK_dim/P_sf"/>
</dbReference>
<dbReference type="Proteomes" id="UP000035762">
    <property type="component" value="Unassembled WGS sequence"/>
</dbReference>
<accession>A0A090MME6</accession>
<dbReference type="Pfam" id="PF02518">
    <property type="entry name" value="HATPase_c"/>
    <property type="match status" value="1"/>
</dbReference>
<dbReference type="EMBL" id="CCAZ020000001">
    <property type="protein sequence ID" value="CEG06839.1"/>
    <property type="molecule type" value="Genomic_DNA"/>
</dbReference>
<sequence>MTITAWAPRSRPGFGFSTFHGSRRVFAALAVFIAIGAIAVWEIASAMSSRALREIEAAGFQRIELYSSTVSNALATYAYLPSVLARDSEIVAAVSGDDASAVAAANAKLKLTNENARSAAIYVMDTSGLTRASSNFDSQWSFVGKNYSYRPYFIQAMQGQSGHFYGVGTTTNLAGYFISSPIYAGGTIVGVVVVKIDLEPLQAEWASGGERLFVMDRNKVVILSSYLGWKYGMLHVLGPGIAEELKETQEYGNANLHVLAFKRLGSLATHSSVVDFEKRRYLMQTRDFGDDGWTIGYLSDIAPVNAKWREVMISSGAVLALLVLIGLFFWQRRLRLHTELHARKAVSEALRVAHDQLEQKVWERTLDLQAEISEREKAELELRATQEELIHAGKMAALGQMSAAIAHEINQPLAAIQTYSASTRLLYEKDDKQGVSANLDMIASLTKRLAGITSHLRTFSHKSAMKRDPVSLEYCVDRALALLQTTIDHADIEIDRAVPDDAMVCGNEIRLEQVLVNLIRNAIDAMQGQPVRKLTLQAVRDHDFWVLKVGDTGSGIKEENLSKLFEPFFSTKNAGVGLGLGLSLSYTIIRGFGGTVTCENNPDGGASFYVKLPIVNDAGNHA</sequence>
<evidence type="ECO:0000256" key="6">
    <source>
        <dbReference type="ARBA" id="ARBA00022553"/>
    </source>
</evidence>
<protein>
    <recommendedName>
        <fullName evidence="16">C4-dicarboxylate transport sensor protein DctB</fullName>
        <ecNumber evidence="3">2.7.13.3</ecNumber>
    </recommendedName>
</protein>
<proteinExistence type="predicted"/>
<dbReference type="SMART" id="SM00387">
    <property type="entry name" value="HATPase_c"/>
    <property type="match status" value="1"/>
</dbReference>
<comment type="caution">
    <text evidence="19">The sequence shown here is derived from an EMBL/GenBank/DDBJ whole genome shotgun (WGS) entry which is preliminary data.</text>
</comment>
<evidence type="ECO:0000256" key="9">
    <source>
        <dbReference type="ARBA" id="ARBA00022741"/>
    </source>
</evidence>
<dbReference type="SMART" id="SM00388">
    <property type="entry name" value="HisKA"/>
    <property type="match status" value="1"/>
</dbReference>
<dbReference type="GO" id="GO:0005524">
    <property type="term" value="F:ATP binding"/>
    <property type="evidence" value="ECO:0007669"/>
    <property type="project" value="UniProtKB-KW"/>
</dbReference>
<keyword evidence="20" id="KW-1185">Reference proteome</keyword>
<evidence type="ECO:0000256" key="8">
    <source>
        <dbReference type="ARBA" id="ARBA00022692"/>
    </source>
</evidence>
<keyword evidence="13" id="KW-0902">Two-component regulatory system</keyword>
<keyword evidence="8 17" id="KW-0812">Transmembrane</keyword>
<evidence type="ECO:0000256" key="13">
    <source>
        <dbReference type="ARBA" id="ARBA00023012"/>
    </source>
</evidence>
<dbReference type="Gene3D" id="3.30.565.10">
    <property type="entry name" value="Histidine kinase-like ATPase, C-terminal domain"/>
    <property type="match status" value="1"/>
</dbReference>
<keyword evidence="7" id="KW-0808">Transferase</keyword>
<evidence type="ECO:0000256" key="12">
    <source>
        <dbReference type="ARBA" id="ARBA00022989"/>
    </source>
</evidence>
<dbReference type="SUPFAM" id="SSF55874">
    <property type="entry name" value="ATPase domain of HSP90 chaperone/DNA topoisomerase II/histidine kinase"/>
    <property type="match status" value="1"/>
</dbReference>
<evidence type="ECO:0000256" key="11">
    <source>
        <dbReference type="ARBA" id="ARBA00022840"/>
    </source>
</evidence>
<dbReference type="STRING" id="1035.BN961_00210"/>
<dbReference type="Pfam" id="PF02743">
    <property type="entry name" value="dCache_1"/>
    <property type="match status" value="1"/>
</dbReference>
<evidence type="ECO:0000313" key="20">
    <source>
        <dbReference type="Proteomes" id="UP000035762"/>
    </source>
</evidence>